<dbReference type="PANTHER" id="PTHR47069:SF11">
    <property type="entry name" value="OS04G0275550 PROTEIN"/>
    <property type="match status" value="1"/>
</dbReference>
<gene>
    <name evidence="3" type="ORF">GUJ93_ZPchr0013g33822</name>
</gene>
<reference evidence="3" key="2">
    <citation type="submission" date="2021-02" db="EMBL/GenBank/DDBJ databases">
        <authorList>
            <person name="Kimball J.A."/>
            <person name="Haas M.W."/>
            <person name="Macchietto M."/>
            <person name="Kono T."/>
            <person name="Duquette J."/>
            <person name="Shao M."/>
        </authorList>
    </citation>
    <scope>NUCLEOTIDE SEQUENCE</scope>
    <source>
        <tissue evidence="3">Fresh leaf tissue</tissue>
    </source>
</reference>
<feature type="coiled-coil region" evidence="1">
    <location>
        <begin position="287"/>
        <end position="321"/>
    </location>
</feature>
<feature type="region of interest" description="Disordered" evidence="2">
    <location>
        <begin position="222"/>
        <end position="256"/>
    </location>
</feature>
<organism evidence="3 4">
    <name type="scientific">Zizania palustris</name>
    <name type="common">Northern wild rice</name>
    <dbReference type="NCBI Taxonomy" id="103762"/>
    <lineage>
        <taxon>Eukaryota</taxon>
        <taxon>Viridiplantae</taxon>
        <taxon>Streptophyta</taxon>
        <taxon>Embryophyta</taxon>
        <taxon>Tracheophyta</taxon>
        <taxon>Spermatophyta</taxon>
        <taxon>Magnoliopsida</taxon>
        <taxon>Liliopsida</taxon>
        <taxon>Poales</taxon>
        <taxon>Poaceae</taxon>
        <taxon>BOP clade</taxon>
        <taxon>Oryzoideae</taxon>
        <taxon>Oryzeae</taxon>
        <taxon>Zizaniinae</taxon>
        <taxon>Zizania</taxon>
    </lineage>
</organism>
<protein>
    <recommendedName>
        <fullName evidence="5">No apical meristem-associated C-terminal domain-containing protein</fullName>
    </recommendedName>
</protein>
<feature type="compositionally biased region" description="Low complexity" evidence="2">
    <location>
        <begin position="241"/>
        <end position="256"/>
    </location>
</feature>
<keyword evidence="1" id="KW-0175">Coiled coil</keyword>
<evidence type="ECO:0000256" key="1">
    <source>
        <dbReference type="SAM" id="Coils"/>
    </source>
</evidence>
<evidence type="ECO:0008006" key="5">
    <source>
        <dbReference type="Google" id="ProtNLM"/>
    </source>
</evidence>
<evidence type="ECO:0000313" key="4">
    <source>
        <dbReference type="Proteomes" id="UP000729402"/>
    </source>
</evidence>
<dbReference type="OrthoDB" id="721429at2759"/>
<keyword evidence="4" id="KW-1185">Reference proteome</keyword>
<sequence>MDGHGHSYRPSSSAALPHHYVTAVPDPDDLDLLSQVPASQSLSAGRVHMEHLDLNSQSECFPFIEEYSGILQRGRGSIEGGRFGAFQPPQPTGGGGTSSHGRGVPVRGLRGRGTLTTVSHPAPIGLVPHGGSPPLRIGDTSLGANSGMGSGSRGRFFGRGASSVGTSTLPSIRITGDEEELDDEVDDSFPSEMFHGVIVDGTTSTIPGGVNIDEDDAEYEDDLEDGINNSPLSNNSRKRGSSTTDTTTSPPKKSKNSFFKMFKGLIDTMQAGSSQDTNTIRVKEEIKMELRMKQKEIEMEFRRKQKEIEMEERRKTQEKEDQEIELCITLAQECGATDETEEFYMATKLFEKSIIESFFAP</sequence>
<dbReference type="EMBL" id="JAAALK010000079">
    <property type="protein sequence ID" value="KAG8096250.1"/>
    <property type="molecule type" value="Genomic_DNA"/>
</dbReference>
<reference evidence="3" key="1">
    <citation type="journal article" date="2021" name="bioRxiv">
        <title>Whole Genome Assembly and Annotation of Northern Wild Rice, Zizania palustris L., Supports a Whole Genome Duplication in the Zizania Genus.</title>
        <authorList>
            <person name="Haas M."/>
            <person name="Kono T."/>
            <person name="Macchietto M."/>
            <person name="Millas R."/>
            <person name="McGilp L."/>
            <person name="Shao M."/>
            <person name="Duquette J."/>
            <person name="Hirsch C.N."/>
            <person name="Kimball J."/>
        </authorList>
    </citation>
    <scope>NUCLEOTIDE SEQUENCE</scope>
    <source>
        <tissue evidence="3">Fresh leaf tissue</tissue>
    </source>
</reference>
<comment type="caution">
    <text evidence="3">The sequence shown here is derived from an EMBL/GenBank/DDBJ whole genome shotgun (WGS) entry which is preliminary data.</text>
</comment>
<dbReference type="PANTHER" id="PTHR47069">
    <property type="match status" value="1"/>
</dbReference>
<name>A0A8J6BY33_ZIZPA</name>
<dbReference type="Proteomes" id="UP000729402">
    <property type="component" value="Unassembled WGS sequence"/>
</dbReference>
<dbReference type="AlphaFoldDB" id="A0A8J6BY33"/>
<evidence type="ECO:0000313" key="3">
    <source>
        <dbReference type="EMBL" id="KAG8096250.1"/>
    </source>
</evidence>
<evidence type="ECO:0000256" key="2">
    <source>
        <dbReference type="SAM" id="MobiDB-lite"/>
    </source>
</evidence>
<accession>A0A8J6BY33</accession>
<proteinExistence type="predicted"/>